<dbReference type="AlphaFoldDB" id="A0A0A0M049"/>
<dbReference type="Proteomes" id="UP000029981">
    <property type="component" value="Chromosome 1"/>
</dbReference>
<organism evidence="1 2">
    <name type="scientific">Cucumis sativus</name>
    <name type="common">Cucumber</name>
    <dbReference type="NCBI Taxonomy" id="3659"/>
    <lineage>
        <taxon>Eukaryota</taxon>
        <taxon>Viridiplantae</taxon>
        <taxon>Streptophyta</taxon>
        <taxon>Embryophyta</taxon>
        <taxon>Tracheophyta</taxon>
        <taxon>Spermatophyta</taxon>
        <taxon>Magnoliopsida</taxon>
        <taxon>eudicotyledons</taxon>
        <taxon>Gunneridae</taxon>
        <taxon>Pentapetalae</taxon>
        <taxon>rosids</taxon>
        <taxon>fabids</taxon>
        <taxon>Cucurbitales</taxon>
        <taxon>Cucurbitaceae</taxon>
        <taxon>Benincaseae</taxon>
        <taxon>Cucumis</taxon>
    </lineage>
</organism>
<dbReference type="EMBL" id="CM002922">
    <property type="protein sequence ID" value="KGN66674.1"/>
    <property type="molecule type" value="Genomic_DNA"/>
</dbReference>
<reference evidence="1 2" key="4">
    <citation type="journal article" date="2011" name="BMC Genomics">
        <title>RNA-Seq improves annotation of protein-coding genes in the cucumber genome.</title>
        <authorList>
            <person name="Li Z."/>
            <person name="Zhang Z."/>
            <person name="Yan P."/>
            <person name="Huang S."/>
            <person name="Fei Z."/>
            <person name="Lin K."/>
        </authorList>
    </citation>
    <scope>NUCLEOTIDE SEQUENCE [LARGE SCALE GENOMIC DNA]</scope>
    <source>
        <strain evidence="2">cv. 9930</strain>
    </source>
</reference>
<reference evidence="1 2" key="3">
    <citation type="journal article" date="2010" name="BMC Genomics">
        <title>Transcriptome sequencing and comparative analysis of cucumber flowers with different sex types.</title>
        <authorList>
            <person name="Guo S."/>
            <person name="Zheng Y."/>
            <person name="Joung J.G."/>
            <person name="Liu S."/>
            <person name="Zhang Z."/>
            <person name="Crasta O.R."/>
            <person name="Sobral B.W."/>
            <person name="Xu Y."/>
            <person name="Huang S."/>
            <person name="Fei Z."/>
        </authorList>
    </citation>
    <scope>NUCLEOTIDE SEQUENCE [LARGE SCALE GENOMIC DNA]</scope>
    <source>
        <strain evidence="2">cv. 9930</strain>
    </source>
</reference>
<proteinExistence type="predicted"/>
<sequence>MNELDQKVVNNGHVTGEDQTVNCRVILVSQVAAALHERLLLEEKAHLQTKYERVYSFVGPFPTRVQIPLPGFD</sequence>
<name>A0A0A0M049_CUCSA</name>
<protein>
    <submittedName>
        <fullName evidence="1">Uncharacterized protein</fullName>
    </submittedName>
</protein>
<evidence type="ECO:0000313" key="2">
    <source>
        <dbReference type="Proteomes" id="UP000029981"/>
    </source>
</evidence>
<evidence type="ECO:0000313" key="1">
    <source>
        <dbReference type="EMBL" id="KGN66674.1"/>
    </source>
</evidence>
<reference evidence="1 2" key="1">
    <citation type="journal article" date="2009" name="Nat. Genet.">
        <title>The genome of the cucumber, Cucumis sativus L.</title>
        <authorList>
            <person name="Huang S."/>
            <person name="Li R."/>
            <person name="Zhang Z."/>
            <person name="Li L."/>
            <person name="Gu X."/>
            <person name="Fan W."/>
            <person name="Lucas W.J."/>
            <person name="Wang X."/>
            <person name="Xie B."/>
            <person name="Ni P."/>
            <person name="Ren Y."/>
            <person name="Zhu H."/>
            <person name="Li J."/>
            <person name="Lin K."/>
            <person name="Jin W."/>
            <person name="Fei Z."/>
            <person name="Li G."/>
            <person name="Staub J."/>
            <person name="Kilian A."/>
            <person name="van der Vossen E.A."/>
            <person name="Wu Y."/>
            <person name="Guo J."/>
            <person name="He J."/>
            <person name="Jia Z."/>
            <person name="Ren Y."/>
            <person name="Tian G."/>
            <person name="Lu Y."/>
            <person name="Ruan J."/>
            <person name="Qian W."/>
            <person name="Wang M."/>
            <person name="Huang Q."/>
            <person name="Li B."/>
            <person name="Xuan Z."/>
            <person name="Cao J."/>
            <person name="Asan"/>
            <person name="Wu Z."/>
            <person name="Zhang J."/>
            <person name="Cai Q."/>
            <person name="Bai Y."/>
            <person name="Zhao B."/>
            <person name="Han Y."/>
            <person name="Li Y."/>
            <person name="Li X."/>
            <person name="Wang S."/>
            <person name="Shi Q."/>
            <person name="Liu S."/>
            <person name="Cho W.K."/>
            <person name="Kim J.Y."/>
            <person name="Xu Y."/>
            <person name="Heller-Uszynska K."/>
            <person name="Miao H."/>
            <person name="Cheng Z."/>
            <person name="Zhang S."/>
            <person name="Wu J."/>
            <person name="Yang Y."/>
            <person name="Kang H."/>
            <person name="Li M."/>
            <person name="Liang H."/>
            <person name="Ren X."/>
            <person name="Shi Z."/>
            <person name="Wen M."/>
            <person name="Jian M."/>
            <person name="Yang H."/>
            <person name="Zhang G."/>
            <person name="Yang Z."/>
            <person name="Chen R."/>
            <person name="Liu S."/>
            <person name="Li J."/>
            <person name="Ma L."/>
            <person name="Liu H."/>
            <person name="Zhou Y."/>
            <person name="Zhao J."/>
            <person name="Fang X."/>
            <person name="Li G."/>
            <person name="Fang L."/>
            <person name="Li Y."/>
            <person name="Liu D."/>
            <person name="Zheng H."/>
            <person name="Zhang Y."/>
            <person name="Qin N."/>
            <person name="Li Z."/>
            <person name="Yang G."/>
            <person name="Yang S."/>
            <person name="Bolund L."/>
            <person name="Kristiansen K."/>
            <person name="Zheng H."/>
            <person name="Li S."/>
            <person name="Zhang X."/>
            <person name="Yang H."/>
            <person name="Wang J."/>
            <person name="Sun R."/>
            <person name="Zhang B."/>
            <person name="Jiang S."/>
            <person name="Wang J."/>
            <person name="Du Y."/>
            <person name="Li S."/>
        </authorList>
    </citation>
    <scope>NUCLEOTIDE SEQUENCE [LARGE SCALE GENOMIC DNA]</scope>
    <source>
        <strain evidence="2">cv. 9930</strain>
    </source>
</reference>
<reference evidence="1 2" key="2">
    <citation type="journal article" date="2009" name="PLoS ONE">
        <title>An integrated genetic and cytogenetic map of the cucumber genome.</title>
        <authorList>
            <person name="Ren Y."/>
            <person name="Zhang Z."/>
            <person name="Liu J."/>
            <person name="Staub J.E."/>
            <person name="Han Y."/>
            <person name="Cheng Z."/>
            <person name="Li X."/>
            <person name="Lu J."/>
            <person name="Miao H."/>
            <person name="Kang H."/>
            <person name="Xie B."/>
            <person name="Gu X."/>
            <person name="Wang X."/>
            <person name="Du Y."/>
            <person name="Jin W."/>
            <person name="Huang S."/>
        </authorList>
    </citation>
    <scope>NUCLEOTIDE SEQUENCE [LARGE SCALE GENOMIC DNA]</scope>
    <source>
        <strain evidence="2">cv. 9930</strain>
    </source>
</reference>
<dbReference type="Gramene" id="KGN66674">
    <property type="protein sequence ID" value="KGN66674"/>
    <property type="gene ID" value="Csa_1G657500"/>
</dbReference>
<accession>A0A0A0M049</accession>
<keyword evidence="2" id="KW-1185">Reference proteome</keyword>
<gene>
    <name evidence="1" type="ORF">Csa_1G657500</name>
</gene>